<evidence type="ECO:0000313" key="2">
    <source>
        <dbReference type="Proteomes" id="UP000260644"/>
    </source>
</evidence>
<evidence type="ECO:0000313" key="1">
    <source>
        <dbReference type="EMBL" id="RFS27063.1"/>
    </source>
</evidence>
<evidence type="ECO:0008006" key="3">
    <source>
        <dbReference type="Google" id="ProtNLM"/>
    </source>
</evidence>
<protein>
    <recommendedName>
        <fullName evidence="3">Lipocalin-like domain-containing protein</fullName>
    </recommendedName>
</protein>
<dbReference type="OrthoDB" id="1493972at2"/>
<keyword evidence="2" id="KW-1185">Reference proteome</keyword>
<gene>
    <name evidence="1" type="ORF">DVR12_03985</name>
</gene>
<comment type="caution">
    <text evidence="1">The sequence shown here is derived from an EMBL/GenBank/DDBJ whole genome shotgun (WGS) entry which is preliminary data.</text>
</comment>
<sequence>MPSVICATSFLAITLFANSNPPKPSPLLGTWKLISSKLISKGDTTNTTPPAGQEMIKVFTNSQFSFFTHDLNKGKGEKPVFSAGSGTYTLQGNVYKEHLVFCSFRDWENQDFTFTMTIKKDTIEQRGIERIENLGVDHEIVETYVRVGN</sequence>
<reference evidence="1 2" key="1">
    <citation type="submission" date="2018-07" db="EMBL/GenBank/DDBJ databases">
        <title>Chitinophaga K2CV101002-2 sp. nov., isolated from a monsoon evergreen broad-leaved forest soil.</title>
        <authorList>
            <person name="Lv Y."/>
        </authorList>
    </citation>
    <scope>NUCLEOTIDE SEQUENCE [LARGE SCALE GENOMIC DNA]</scope>
    <source>
        <strain evidence="1 2">GDMCC 1.1288</strain>
    </source>
</reference>
<dbReference type="AlphaFoldDB" id="A0A3E1YI09"/>
<accession>A0A3E1YI09</accession>
<dbReference type="Proteomes" id="UP000260644">
    <property type="component" value="Unassembled WGS sequence"/>
</dbReference>
<proteinExistence type="predicted"/>
<dbReference type="EMBL" id="QPMM01000001">
    <property type="protein sequence ID" value="RFS27063.1"/>
    <property type="molecule type" value="Genomic_DNA"/>
</dbReference>
<organism evidence="1 2">
    <name type="scientific">Chitinophaga silvatica</name>
    <dbReference type="NCBI Taxonomy" id="2282649"/>
    <lineage>
        <taxon>Bacteria</taxon>
        <taxon>Pseudomonadati</taxon>
        <taxon>Bacteroidota</taxon>
        <taxon>Chitinophagia</taxon>
        <taxon>Chitinophagales</taxon>
        <taxon>Chitinophagaceae</taxon>
        <taxon>Chitinophaga</taxon>
    </lineage>
</organism>
<name>A0A3E1YI09_9BACT</name>